<feature type="domain" description="4'-phosphopantetheinyl transferase" evidence="9">
    <location>
        <begin position="4"/>
        <end position="97"/>
    </location>
</feature>
<evidence type="ECO:0000313" key="10">
    <source>
        <dbReference type="EMBL" id="SFC99898.1"/>
    </source>
</evidence>
<name>A0A1I1NWM4_9GAMM</name>
<evidence type="ECO:0000256" key="6">
    <source>
        <dbReference type="ARBA" id="ARBA00023098"/>
    </source>
</evidence>
<feature type="binding site" evidence="8">
    <location>
        <position position="8"/>
    </location>
    <ligand>
        <name>Mg(2+)</name>
        <dbReference type="ChEBI" id="CHEBI:18420"/>
    </ligand>
</feature>
<keyword evidence="7 8" id="KW-0275">Fatty acid biosynthesis</keyword>
<keyword evidence="2 8" id="KW-0808">Transferase</keyword>
<comment type="cofactor">
    <cofactor evidence="8">
        <name>Mg(2+)</name>
        <dbReference type="ChEBI" id="CHEBI:18420"/>
    </cofactor>
</comment>
<dbReference type="InterPro" id="IPR002582">
    <property type="entry name" value="ACPS"/>
</dbReference>
<dbReference type="InterPro" id="IPR008278">
    <property type="entry name" value="4-PPantetheinyl_Trfase_dom"/>
</dbReference>
<dbReference type="GO" id="GO:0008897">
    <property type="term" value="F:holo-[acyl-carrier-protein] synthase activity"/>
    <property type="evidence" value="ECO:0007669"/>
    <property type="project" value="UniProtKB-UniRule"/>
</dbReference>
<dbReference type="GO" id="GO:0005737">
    <property type="term" value="C:cytoplasm"/>
    <property type="evidence" value="ECO:0007669"/>
    <property type="project" value="UniProtKB-SubCell"/>
</dbReference>
<organism evidence="10 11">
    <name type="scientific">Thiohalospira halophila DSM 15071</name>
    <dbReference type="NCBI Taxonomy" id="1123397"/>
    <lineage>
        <taxon>Bacteria</taxon>
        <taxon>Pseudomonadati</taxon>
        <taxon>Pseudomonadota</taxon>
        <taxon>Gammaproteobacteria</taxon>
        <taxon>Thiohalospirales</taxon>
        <taxon>Thiohalospiraceae</taxon>
        <taxon>Thiohalospira</taxon>
    </lineage>
</organism>
<evidence type="ECO:0000259" key="9">
    <source>
        <dbReference type="Pfam" id="PF01648"/>
    </source>
</evidence>
<dbReference type="Pfam" id="PF01648">
    <property type="entry name" value="ACPS"/>
    <property type="match status" value="1"/>
</dbReference>
<dbReference type="SUPFAM" id="SSF56214">
    <property type="entry name" value="4'-phosphopantetheinyl transferase"/>
    <property type="match status" value="1"/>
</dbReference>
<evidence type="ECO:0000256" key="5">
    <source>
        <dbReference type="ARBA" id="ARBA00022842"/>
    </source>
</evidence>
<dbReference type="STRING" id="1123397.SAMN05660831_00388"/>
<evidence type="ECO:0000256" key="7">
    <source>
        <dbReference type="ARBA" id="ARBA00023160"/>
    </source>
</evidence>
<comment type="catalytic activity">
    <reaction evidence="8">
        <text>apo-[ACP] + CoA = holo-[ACP] + adenosine 3',5'-bisphosphate + H(+)</text>
        <dbReference type="Rhea" id="RHEA:12068"/>
        <dbReference type="Rhea" id="RHEA-COMP:9685"/>
        <dbReference type="Rhea" id="RHEA-COMP:9690"/>
        <dbReference type="ChEBI" id="CHEBI:15378"/>
        <dbReference type="ChEBI" id="CHEBI:29999"/>
        <dbReference type="ChEBI" id="CHEBI:57287"/>
        <dbReference type="ChEBI" id="CHEBI:58343"/>
        <dbReference type="ChEBI" id="CHEBI:64479"/>
        <dbReference type="EC" id="2.7.8.7"/>
    </reaction>
</comment>
<dbReference type="GO" id="GO:0000287">
    <property type="term" value="F:magnesium ion binding"/>
    <property type="evidence" value="ECO:0007669"/>
    <property type="project" value="UniProtKB-UniRule"/>
</dbReference>
<dbReference type="EMBL" id="FOMJ01000001">
    <property type="protein sequence ID" value="SFC99898.1"/>
    <property type="molecule type" value="Genomic_DNA"/>
</dbReference>
<evidence type="ECO:0000256" key="2">
    <source>
        <dbReference type="ARBA" id="ARBA00022679"/>
    </source>
</evidence>
<gene>
    <name evidence="8" type="primary">acpS</name>
    <name evidence="10" type="ORF">SAMN05660831_00388</name>
</gene>
<dbReference type="Gene3D" id="3.90.470.20">
    <property type="entry name" value="4'-phosphopantetheinyl transferase domain"/>
    <property type="match status" value="1"/>
</dbReference>
<dbReference type="InterPro" id="IPR004568">
    <property type="entry name" value="Ppantetheine-prot_Trfase_dom"/>
</dbReference>
<sequence>MIFGVGTDLVEIARLEQGVERWGRRFAERILHPSEFEAVGEQDPSGRLLAKRFAAKEAAVKALGTGFTGGIGPCDIAVEHHPGGQPRLVFHGVARQRLKLRRIRRSHLSLSDERTHVSAFVVLEG</sequence>
<dbReference type="AlphaFoldDB" id="A0A1I1NWM4"/>
<dbReference type="EC" id="2.7.8.7" evidence="8"/>
<evidence type="ECO:0000256" key="1">
    <source>
        <dbReference type="ARBA" id="ARBA00022516"/>
    </source>
</evidence>
<evidence type="ECO:0000256" key="3">
    <source>
        <dbReference type="ARBA" id="ARBA00022723"/>
    </source>
</evidence>
<keyword evidence="5 8" id="KW-0460">Magnesium</keyword>
<dbReference type="NCBIfam" id="TIGR00556">
    <property type="entry name" value="pantethn_trn"/>
    <property type="match status" value="1"/>
</dbReference>
<dbReference type="OrthoDB" id="517356at2"/>
<protein>
    <recommendedName>
        <fullName evidence="8">Holo-[acyl-carrier-protein] synthase</fullName>
        <shortName evidence="8">Holo-ACP synthase</shortName>
        <ecNumber evidence="8">2.7.8.7</ecNumber>
    </recommendedName>
    <alternativeName>
        <fullName evidence="8">4'-phosphopantetheinyl transferase AcpS</fullName>
    </alternativeName>
</protein>
<accession>A0A1I1NWM4</accession>
<keyword evidence="1 8" id="KW-0444">Lipid biosynthesis</keyword>
<dbReference type="HAMAP" id="MF_00101">
    <property type="entry name" value="AcpS"/>
    <property type="match status" value="1"/>
</dbReference>
<proteinExistence type="inferred from homology"/>
<dbReference type="GO" id="GO:0006633">
    <property type="term" value="P:fatty acid biosynthetic process"/>
    <property type="evidence" value="ECO:0007669"/>
    <property type="project" value="UniProtKB-UniRule"/>
</dbReference>
<keyword evidence="8" id="KW-0963">Cytoplasm</keyword>
<evidence type="ECO:0000313" key="11">
    <source>
        <dbReference type="Proteomes" id="UP000198611"/>
    </source>
</evidence>
<comment type="function">
    <text evidence="8">Transfers the 4'-phosphopantetheine moiety from coenzyme A to a Ser of acyl-carrier-protein.</text>
</comment>
<reference evidence="10 11" key="1">
    <citation type="submission" date="2016-10" db="EMBL/GenBank/DDBJ databases">
        <authorList>
            <person name="de Groot N.N."/>
        </authorList>
    </citation>
    <scope>NUCLEOTIDE SEQUENCE [LARGE SCALE GENOMIC DNA]</scope>
    <source>
        <strain evidence="10 11">HL3</strain>
    </source>
</reference>
<keyword evidence="3 8" id="KW-0479">Metal-binding</keyword>
<evidence type="ECO:0000256" key="8">
    <source>
        <dbReference type="HAMAP-Rule" id="MF_00101"/>
    </source>
</evidence>
<dbReference type="NCBIfam" id="TIGR00516">
    <property type="entry name" value="acpS"/>
    <property type="match status" value="1"/>
</dbReference>
<evidence type="ECO:0000256" key="4">
    <source>
        <dbReference type="ARBA" id="ARBA00022832"/>
    </source>
</evidence>
<dbReference type="InterPro" id="IPR037143">
    <property type="entry name" value="4-PPantetheinyl_Trfase_dom_sf"/>
</dbReference>
<comment type="subcellular location">
    <subcellularLocation>
        <location evidence="8">Cytoplasm</location>
    </subcellularLocation>
</comment>
<dbReference type="Proteomes" id="UP000198611">
    <property type="component" value="Unassembled WGS sequence"/>
</dbReference>
<comment type="similarity">
    <text evidence="8">Belongs to the P-Pant transferase superfamily. AcpS family.</text>
</comment>
<dbReference type="RefSeq" id="WP_093427061.1">
    <property type="nucleotide sequence ID" value="NZ_FOMJ01000001.1"/>
</dbReference>
<keyword evidence="11" id="KW-1185">Reference proteome</keyword>
<keyword evidence="6 8" id="KW-0443">Lipid metabolism</keyword>
<keyword evidence="4 8" id="KW-0276">Fatty acid metabolism</keyword>
<feature type="binding site" evidence="8">
    <location>
        <position position="57"/>
    </location>
    <ligand>
        <name>Mg(2+)</name>
        <dbReference type="ChEBI" id="CHEBI:18420"/>
    </ligand>
</feature>